<dbReference type="AlphaFoldDB" id="A0A855U3S8"/>
<sequence length="186" mass="21810">MSMSVILRKSLIEVLNKKNEKKKDVAREISTSQQSLSDWTSQNNVKPVTIENALRLSDHFRDSTFTMEVIHQFFGMFKTCDGDVYRKDPSSLDRLQKIESNERKALKHDIERIILKNPEYLSEQDISKIVAYANEYLDEVIVEITLLSSLCDLASIDIRYLSEQRFPYWEQLGYMRKENINGTRSY</sequence>
<organism evidence="1 2">
    <name type="scientific">Enterococcus faecalis</name>
    <name type="common">Streptococcus faecalis</name>
    <dbReference type="NCBI Taxonomy" id="1351"/>
    <lineage>
        <taxon>Bacteria</taxon>
        <taxon>Bacillati</taxon>
        <taxon>Bacillota</taxon>
        <taxon>Bacilli</taxon>
        <taxon>Lactobacillales</taxon>
        <taxon>Enterococcaceae</taxon>
        <taxon>Enterococcus</taxon>
    </lineage>
</organism>
<reference evidence="1 2" key="1">
    <citation type="submission" date="2018-04" db="EMBL/GenBank/DDBJ databases">
        <authorList>
            <person name="Van Tyne D."/>
        </authorList>
    </citation>
    <scope>NUCLEOTIDE SEQUENCE [LARGE SCALE GENOMIC DNA]</scope>
    <source>
        <strain evidence="1 2">B2535</strain>
    </source>
</reference>
<evidence type="ECO:0000313" key="1">
    <source>
        <dbReference type="EMBL" id="PTN77544.1"/>
    </source>
</evidence>
<name>A0A855U3S8_ENTFL</name>
<protein>
    <submittedName>
        <fullName evidence="1">Uncharacterized protein</fullName>
    </submittedName>
</protein>
<comment type="caution">
    <text evidence="1">The sequence shown here is derived from an EMBL/GenBank/DDBJ whole genome shotgun (WGS) entry which is preliminary data.</text>
</comment>
<proteinExistence type="predicted"/>
<accession>A0A855U3S8</accession>
<dbReference type="EMBL" id="PZZH01000001">
    <property type="protein sequence ID" value="PTN77544.1"/>
    <property type="molecule type" value="Genomic_DNA"/>
</dbReference>
<gene>
    <name evidence="1" type="ORF">DAI13_07225</name>
</gene>
<evidence type="ECO:0000313" key="2">
    <source>
        <dbReference type="Proteomes" id="UP000244140"/>
    </source>
</evidence>
<dbReference type="Proteomes" id="UP000244140">
    <property type="component" value="Unassembled WGS sequence"/>
</dbReference>